<feature type="region of interest" description="Disordered" evidence="2">
    <location>
        <begin position="65"/>
        <end position="87"/>
    </location>
</feature>
<accession>A0ABQ7GBC8</accession>
<reference evidence="3" key="1">
    <citation type="submission" date="2017-08" db="EMBL/GenBank/DDBJ databases">
        <authorList>
            <person name="Polle J.E."/>
            <person name="Barry K."/>
            <person name="Cushman J."/>
            <person name="Schmutz J."/>
            <person name="Tran D."/>
            <person name="Hathwaick L.T."/>
            <person name="Yim W.C."/>
            <person name="Jenkins J."/>
            <person name="Mckie-Krisberg Z.M."/>
            <person name="Prochnik S."/>
            <person name="Lindquist E."/>
            <person name="Dockter R.B."/>
            <person name="Adam C."/>
            <person name="Molina H."/>
            <person name="Bunkerborg J."/>
            <person name="Jin E."/>
            <person name="Buchheim M."/>
            <person name="Magnuson J."/>
        </authorList>
    </citation>
    <scope>NUCLEOTIDE SEQUENCE</scope>
    <source>
        <strain evidence="3">CCAP 19/18</strain>
    </source>
</reference>
<comment type="caution">
    <text evidence="3">The sequence shown here is derived from an EMBL/GenBank/DDBJ whole genome shotgun (WGS) entry which is preliminary data.</text>
</comment>
<dbReference type="PANTHER" id="PTHR11220:SF58">
    <property type="entry name" value="SOUL HEME-BINDING FAMILY PROTEIN"/>
    <property type="match status" value="1"/>
</dbReference>
<evidence type="ECO:0000313" key="3">
    <source>
        <dbReference type="EMBL" id="KAF5831912.1"/>
    </source>
</evidence>
<keyword evidence="4" id="KW-1185">Reference proteome</keyword>
<proteinExistence type="inferred from homology"/>
<evidence type="ECO:0000313" key="4">
    <source>
        <dbReference type="Proteomes" id="UP000815325"/>
    </source>
</evidence>
<dbReference type="Proteomes" id="UP000815325">
    <property type="component" value="Unassembled WGS sequence"/>
</dbReference>
<dbReference type="Gene3D" id="3.20.80.10">
    <property type="entry name" value="Regulatory factor, effector binding domain"/>
    <property type="match status" value="1"/>
</dbReference>
<dbReference type="InterPro" id="IPR011256">
    <property type="entry name" value="Reg_factor_effector_dom_sf"/>
</dbReference>
<organism evidence="3 4">
    <name type="scientific">Dunaliella salina</name>
    <name type="common">Green alga</name>
    <name type="synonym">Protococcus salinus</name>
    <dbReference type="NCBI Taxonomy" id="3046"/>
    <lineage>
        <taxon>Eukaryota</taxon>
        <taxon>Viridiplantae</taxon>
        <taxon>Chlorophyta</taxon>
        <taxon>core chlorophytes</taxon>
        <taxon>Chlorophyceae</taxon>
        <taxon>CS clade</taxon>
        <taxon>Chlamydomonadales</taxon>
        <taxon>Dunaliellaceae</taxon>
        <taxon>Dunaliella</taxon>
    </lineage>
</organism>
<evidence type="ECO:0000256" key="2">
    <source>
        <dbReference type="SAM" id="MobiDB-lite"/>
    </source>
</evidence>
<evidence type="ECO:0000256" key="1">
    <source>
        <dbReference type="ARBA" id="ARBA00009817"/>
    </source>
</evidence>
<dbReference type="SUPFAM" id="SSF55136">
    <property type="entry name" value="Probable bacterial effector-binding domain"/>
    <property type="match status" value="1"/>
</dbReference>
<name>A0ABQ7GBC8_DUNSA</name>
<comment type="similarity">
    <text evidence="1">Belongs to the HEBP family.</text>
</comment>
<dbReference type="PANTHER" id="PTHR11220">
    <property type="entry name" value="HEME-BINDING PROTEIN-RELATED"/>
    <property type="match status" value="1"/>
</dbReference>
<sequence>MFGPKYKEQKFNVLLTLDGYAVKQLGRQTRASITLKGKMDSQIANAFRLLTEYILGASRMRITGQEKGTEAGNTAPAASSPAKGNQKMPMTVPIAIQQQGQMEKASTIMSFVLPNTFKDAKEVPVPTDERIQIEVVPSRDMAVISCSKNFTEERFWKKVEYLRHIAARDSIQLSTDPNDVELWIYNSPWTLPWLKKNEVAIRVVDVMGA</sequence>
<feature type="non-terminal residue" evidence="3">
    <location>
        <position position="1"/>
    </location>
</feature>
<gene>
    <name evidence="3" type="ORF">DUNSADRAFT_12399</name>
</gene>
<dbReference type="InterPro" id="IPR006917">
    <property type="entry name" value="SOUL_heme-bd"/>
</dbReference>
<dbReference type="EMBL" id="MU069912">
    <property type="protein sequence ID" value="KAF5831912.1"/>
    <property type="molecule type" value="Genomic_DNA"/>
</dbReference>
<protein>
    <submittedName>
        <fullName evidence="3">SOUL hem-binding protein</fullName>
    </submittedName>
</protein>
<dbReference type="Pfam" id="PF04832">
    <property type="entry name" value="SOUL"/>
    <property type="match status" value="1"/>
</dbReference>